<protein>
    <submittedName>
        <fullName evidence="1">Uncharacterized protein</fullName>
    </submittedName>
</protein>
<dbReference type="Proteomes" id="UP000034595">
    <property type="component" value="Unassembled WGS sequence"/>
</dbReference>
<name>A0A0G1KC38_9BACT</name>
<comment type="caution">
    <text evidence="1">The sequence shown here is derived from an EMBL/GenBank/DDBJ whole genome shotgun (WGS) entry which is preliminary data.</text>
</comment>
<accession>A0A0G1KC38</accession>
<gene>
    <name evidence="1" type="ORF">UW78_C0017G0016</name>
</gene>
<sequence length="100" mass="11464">MLVRALGLPVRRLHGMEKIRGSIPLGSTSTSVNTRASSIVVLRLIRIEEIGGSIPLWSTIRFNDRRSELCSFPADPLFKYCQWVYRNPSVSDFQMQMRPR</sequence>
<proteinExistence type="predicted"/>
<reference evidence="1 2" key="1">
    <citation type="journal article" date="2015" name="Nature">
        <title>rRNA introns, odd ribosomes, and small enigmatic genomes across a large radiation of phyla.</title>
        <authorList>
            <person name="Brown C.T."/>
            <person name="Hug L.A."/>
            <person name="Thomas B.C."/>
            <person name="Sharon I."/>
            <person name="Castelle C.J."/>
            <person name="Singh A."/>
            <person name="Wilkins M.J."/>
            <person name="Williams K.H."/>
            <person name="Banfield J.F."/>
        </authorList>
    </citation>
    <scope>NUCLEOTIDE SEQUENCE [LARGE SCALE GENOMIC DNA]</scope>
</reference>
<evidence type="ECO:0000313" key="2">
    <source>
        <dbReference type="Proteomes" id="UP000034595"/>
    </source>
</evidence>
<evidence type="ECO:0000313" key="1">
    <source>
        <dbReference type="EMBL" id="KKT81110.1"/>
    </source>
</evidence>
<dbReference type="EMBL" id="LCJQ01000017">
    <property type="protein sequence ID" value="KKT81110.1"/>
    <property type="molecule type" value="Genomic_DNA"/>
</dbReference>
<organism evidence="1 2">
    <name type="scientific">Candidatus Azambacteria bacterium GW2011_GWA1_44_9</name>
    <dbReference type="NCBI Taxonomy" id="1618610"/>
    <lineage>
        <taxon>Bacteria</taxon>
        <taxon>Candidatus Azamiibacteriota</taxon>
    </lineage>
</organism>
<dbReference type="AlphaFoldDB" id="A0A0G1KC38"/>